<feature type="chain" id="PRO_5034692777" evidence="2">
    <location>
        <begin position="20"/>
        <end position="491"/>
    </location>
</feature>
<keyword evidence="4" id="KW-1185">Reference proteome</keyword>
<keyword evidence="2" id="KW-0732">Signal</keyword>
<evidence type="ECO:0000256" key="2">
    <source>
        <dbReference type="SAM" id="SignalP"/>
    </source>
</evidence>
<dbReference type="OrthoDB" id="2015280at2759"/>
<feature type="signal peptide" evidence="2">
    <location>
        <begin position="1"/>
        <end position="19"/>
    </location>
</feature>
<evidence type="ECO:0000313" key="4">
    <source>
        <dbReference type="Proteomes" id="UP000694569"/>
    </source>
</evidence>
<dbReference type="GO" id="GO:1990699">
    <property type="term" value="F:palmitoleyl hydrolase activity"/>
    <property type="evidence" value="ECO:0007669"/>
    <property type="project" value="TreeGrafter"/>
</dbReference>
<comment type="similarity">
    <text evidence="1">Belongs to the pectinacetylesterase family. Notum subfamily.</text>
</comment>
<reference evidence="3" key="2">
    <citation type="submission" date="2025-09" db="UniProtKB">
        <authorList>
            <consortium name="Ensembl"/>
        </authorList>
    </citation>
    <scope>IDENTIFICATION</scope>
</reference>
<dbReference type="AlphaFoldDB" id="A0A8C5WIA0"/>
<organism evidence="3 4">
    <name type="scientific">Leptobrachium leishanense</name>
    <name type="common">Leishan spiny toad</name>
    <dbReference type="NCBI Taxonomy" id="445787"/>
    <lineage>
        <taxon>Eukaryota</taxon>
        <taxon>Metazoa</taxon>
        <taxon>Chordata</taxon>
        <taxon>Craniata</taxon>
        <taxon>Vertebrata</taxon>
        <taxon>Euteleostomi</taxon>
        <taxon>Amphibia</taxon>
        <taxon>Batrachia</taxon>
        <taxon>Anura</taxon>
        <taxon>Pelobatoidea</taxon>
        <taxon>Megophryidae</taxon>
        <taxon>Leptobrachium</taxon>
    </lineage>
</organism>
<dbReference type="PANTHER" id="PTHR21562">
    <property type="entry name" value="NOTUM-RELATED"/>
    <property type="match status" value="1"/>
</dbReference>
<reference evidence="3" key="1">
    <citation type="submission" date="2025-08" db="UniProtKB">
        <authorList>
            <consortium name="Ensembl"/>
        </authorList>
    </citation>
    <scope>IDENTIFICATION</scope>
</reference>
<proteinExistence type="inferred from homology"/>
<dbReference type="InterPro" id="IPR004963">
    <property type="entry name" value="PAE/NOTUM"/>
</dbReference>
<accession>A0A8C5WIA0</accession>
<dbReference type="GeneTree" id="ENSGT00940000165776"/>
<dbReference type="PANTHER" id="PTHR21562:SF10">
    <property type="entry name" value="CARBOXYLESTERASE NOTUM2"/>
    <property type="match status" value="1"/>
</dbReference>
<dbReference type="GO" id="GO:0090090">
    <property type="term" value="P:negative regulation of canonical Wnt signaling pathway"/>
    <property type="evidence" value="ECO:0007669"/>
    <property type="project" value="TreeGrafter"/>
</dbReference>
<protein>
    <submittedName>
        <fullName evidence="3">Uncharacterized protein</fullName>
    </submittedName>
</protein>
<dbReference type="Proteomes" id="UP000694569">
    <property type="component" value="Unplaced"/>
</dbReference>
<dbReference type="Ensembl" id="ENSLLET00000041662.1">
    <property type="protein sequence ID" value="ENSLLEP00000040045.1"/>
    <property type="gene ID" value="ENSLLEG00000025484.1"/>
</dbReference>
<evidence type="ECO:0000313" key="3">
    <source>
        <dbReference type="Ensembl" id="ENSLLEP00000040045.1"/>
    </source>
</evidence>
<evidence type="ECO:0000256" key="1">
    <source>
        <dbReference type="ARBA" id="ARBA00010213"/>
    </source>
</evidence>
<dbReference type="Pfam" id="PF03283">
    <property type="entry name" value="PAE"/>
    <property type="match status" value="1"/>
</dbReference>
<name>A0A8C5WIA0_9ANUR</name>
<sequence length="491" mass="55206">MMRMLKSLLILMMVNEVLSQNKRANKVNLKVPARNRKLLQPKVEEDPVGVKEGLNGTVSSLAHPLVAPRVSTTSVPQHNIKYPEDMKLHFLKNTMATCNDGTLAGYYLRESKGNKRWILFLEGGWCCYSKETCDVRYKSAKRLMSSSEWPTTRRGAGILSARQDENPHWWNLNVVFVPYCSSDLWSGNVSKSQNGYAFLGSVIIQEVIRDLVPKGIKQAKVVILAGSSAGGAGVLMNIDSVASLMEELTADTAQVRGLVDSGWFIGPKNTKQPDCSDATMCAVTDAIKKGLKLWNGVLPEKCKEQYNRGDEWQCFYGPKLYKTMKSPIFLVQWLYDEEQLRMENIQPEFRSMTANQWNNIENIGRELKKSLRDVPAVFAPACFSHTLITKSNWLEFQVKGVSLPRALHCWEKSLQDNRSSRTGIRGCPYHLIDNCQWPHCNPTCPALHDHVSGQAMNILQLVLQLGMENQKKGLEPKGDLSQLMAMLRNGG</sequence>